<reference evidence="2 3" key="1">
    <citation type="submission" date="2019-06" db="EMBL/GenBank/DDBJ databases">
        <title>Thermococcus indicus sp. nov., a Fe(III)-reducing hyperthermophilic archaeon isolated from the Onnuri vent field of the Central Indian Ocean ridge.</title>
        <authorList>
            <person name="Lim J.K."/>
            <person name="Kim Y.J."/>
            <person name="Kwon K.K."/>
        </authorList>
    </citation>
    <scope>NUCLEOTIDE SEQUENCE [LARGE SCALE GENOMIC DNA]</scope>
    <source>
        <strain evidence="2 3">IOH1</strain>
    </source>
</reference>
<proteinExistence type="predicted"/>
<protein>
    <submittedName>
        <fullName evidence="2">Uncharacterized protein</fullName>
    </submittedName>
</protein>
<dbReference type="RefSeq" id="WP_139681853.1">
    <property type="nucleotide sequence ID" value="NZ_CP040846.1"/>
</dbReference>
<dbReference type="AlphaFoldDB" id="A0A4Y5SNP0"/>
<dbReference type="EMBL" id="CP040846">
    <property type="protein sequence ID" value="QDA32546.1"/>
    <property type="molecule type" value="Genomic_DNA"/>
</dbReference>
<sequence length="249" mass="28995">MESLQSGRGHWALPEVVIDKYSDDLLMGVLDAIDPYFSAIPYVRKKHQTHRFRALLRLRELLDEKKDVLISRIIEVLPSEASRMHYLKAQSEVLKIFEEELADVMDEIDELMHILNENELKNSIRTDIRRQMGLLNSMRESILEIASDPEMPDEEFERYMTLDQGIALLIKLYEKMLEDWKNPELSIYILMLSLRILAILNGKLEHLPLLRKDIVEMVPELERKASPEEIEELIKLVGKGWPTSSTPTS</sequence>
<evidence type="ECO:0000313" key="3">
    <source>
        <dbReference type="Proteomes" id="UP000306007"/>
    </source>
</evidence>
<name>A0A4Y5SNP0_9EURY</name>
<dbReference type="Proteomes" id="UP000306007">
    <property type="component" value="Chromosome"/>
</dbReference>
<dbReference type="OrthoDB" id="97524at2157"/>
<gene>
    <name evidence="2" type="ORF">FH039_11130</name>
</gene>
<feature type="coiled-coil region" evidence="1">
    <location>
        <begin position="87"/>
        <end position="114"/>
    </location>
</feature>
<keyword evidence="3" id="KW-1185">Reference proteome</keyword>
<keyword evidence="1" id="KW-0175">Coiled coil</keyword>
<evidence type="ECO:0000256" key="1">
    <source>
        <dbReference type="SAM" id="Coils"/>
    </source>
</evidence>
<evidence type="ECO:0000313" key="2">
    <source>
        <dbReference type="EMBL" id="QDA32546.1"/>
    </source>
</evidence>
<dbReference type="KEGG" id="tic:FH039_11130"/>
<dbReference type="GeneID" id="40475744"/>
<organism evidence="2 3">
    <name type="scientific">Thermococcus indicus</name>
    <dbReference type="NCBI Taxonomy" id="2586643"/>
    <lineage>
        <taxon>Archaea</taxon>
        <taxon>Methanobacteriati</taxon>
        <taxon>Methanobacteriota</taxon>
        <taxon>Thermococci</taxon>
        <taxon>Thermococcales</taxon>
        <taxon>Thermococcaceae</taxon>
        <taxon>Thermococcus</taxon>
    </lineage>
</organism>
<accession>A0A4Y5SNP0</accession>